<dbReference type="FunFam" id="3.20.20.140:FF:000019">
    <property type="entry name" value="Cytosine deaminase"/>
    <property type="match status" value="1"/>
</dbReference>
<dbReference type="RefSeq" id="WP_254034737.1">
    <property type="nucleotide sequence ID" value="NZ_LR882950.1"/>
</dbReference>
<accession>A0A1J1JE04</accession>
<dbReference type="GO" id="GO:0006209">
    <property type="term" value="P:cytosine catabolic process"/>
    <property type="evidence" value="ECO:0007669"/>
    <property type="project" value="TreeGrafter"/>
</dbReference>
<protein>
    <submittedName>
        <fullName evidence="4">Cytosine deaminase</fullName>
    </submittedName>
</protein>
<gene>
    <name evidence="4" type="ORF">PLAM_1002</name>
</gene>
<dbReference type="SUPFAM" id="SSF51556">
    <property type="entry name" value="Metallo-dependent hydrolases"/>
    <property type="match status" value="1"/>
</dbReference>
<sequence>MIPNTACYWLKNVRVPVCVLTDVDRAIANSANMEGMALVDIKIVSEIINQIVVTGSVELENIPTVDLHGKQIWPCFVDVHTHLDKGHIWERSPNIKGTFADALTAIFKDEETWTTEDIYRRMEFGLKCSYIHGTKAIRTHLDSAGRLIDINWDVFNTLRKAWEDRLILQGVSLATLDYYLTIEGEKLVNKVADSGGILGGFAYINPDLEQQIERIFAIAKDRNLNLDFHVDETGEAESVCLYKIAEAALKYQFEGKIICGHCCSLAVQPQDIVQKTLELVKAANIGIVSLPMCNLYLQDRQYHPSELPKTPRWRGTTLVHELKQAGISVAFASDNCRDPFYGFGDHDELEVFKMAVRICHLDRPFQDWLSSVTKTPADFMGLVDTGRIGVGMVADFIIFQGRYLSEILSRCQSDRIVIRNGKILEEKLPDYSELDPLIFDNF</sequence>
<proteinExistence type="predicted"/>
<dbReference type="SUPFAM" id="SSF51338">
    <property type="entry name" value="Composite domain of metallo-dependent hydrolases"/>
    <property type="match status" value="1"/>
</dbReference>
<dbReference type="EMBL" id="LO018304">
    <property type="protein sequence ID" value="CUM58969.1"/>
    <property type="molecule type" value="Genomic_DNA"/>
</dbReference>
<evidence type="ECO:0000256" key="2">
    <source>
        <dbReference type="ARBA" id="ARBA00022801"/>
    </source>
</evidence>
<dbReference type="GO" id="GO:0035888">
    <property type="term" value="F:isoguanine deaminase activity"/>
    <property type="evidence" value="ECO:0007669"/>
    <property type="project" value="TreeGrafter"/>
</dbReference>
<dbReference type="Gene3D" id="2.30.40.10">
    <property type="entry name" value="Urease, subunit C, domain 1"/>
    <property type="match status" value="1"/>
</dbReference>
<name>A0A1J1JE04_PLAAG</name>
<evidence type="ECO:0000256" key="1">
    <source>
        <dbReference type="ARBA" id="ARBA00022723"/>
    </source>
</evidence>
<dbReference type="PANTHER" id="PTHR32027:SF0">
    <property type="entry name" value="CYTOSINE DEAMINASE"/>
    <property type="match status" value="1"/>
</dbReference>
<dbReference type="Gene3D" id="3.20.20.140">
    <property type="entry name" value="Metal-dependent hydrolases"/>
    <property type="match status" value="1"/>
</dbReference>
<dbReference type="Pfam" id="PF07969">
    <property type="entry name" value="Amidohydro_3"/>
    <property type="match status" value="1"/>
</dbReference>
<dbReference type="InterPro" id="IPR052349">
    <property type="entry name" value="Metallo-hydrolase_Enzymes"/>
</dbReference>
<evidence type="ECO:0000313" key="4">
    <source>
        <dbReference type="EMBL" id="CUM58969.1"/>
    </source>
</evidence>
<dbReference type="GO" id="GO:0004131">
    <property type="term" value="F:cytosine deaminase activity"/>
    <property type="evidence" value="ECO:0007669"/>
    <property type="project" value="TreeGrafter"/>
</dbReference>
<dbReference type="InterPro" id="IPR013108">
    <property type="entry name" value="Amidohydro_3"/>
</dbReference>
<keyword evidence="1" id="KW-0479">Metal-binding</keyword>
<keyword evidence="2" id="KW-0378">Hydrolase</keyword>
<dbReference type="InterPro" id="IPR032466">
    <property type="entry name" value="Metal_Hydrolase"/>
</dbReference>
<dbReference type="AlphaFoldDB" id="A0A1J1JE04"/>
<reference evidence="4" key="1">
    <citation type="submission" date="2015-09" db="EMBL/GenBank/DDBJ databases">
        <authorList>
            <person name="Jackson K.R."/>
            <person name="Lunt B.L."/>
            <person name="Fisher J.N.B."/>
            <person name="Gardner A.V."/>
            <person name="Bailey M.E."/>
            <person name="Deus L.M."/>
            <person name="Earl A.S."/>
            <person name="Gibby P.D."/>
            <person name="Hartmann K.A."/>
            <person name="Liu J.E."/>
            <person name="Manci A.M."/>
            <person name="Nielsen D.A."/>
            <person name="Solomon M.B."/>
            <person name="Breakwell D.P."/>
            <person name="Burnett S.H."/>
            <person name="Grose J.H."/>
        </authorList>
    </citation>
    <scope>NUCLEOTIDE SEQUENCE</scope>
    <source>
        <strain evidence="4">7805</strain>
    </source>
</reference>
<dbReference type="InterPro" id="IPR011059">
    <property type="entry name" value="Metal-dep_hydrolase_composite"/>
</dbReference>
<dbReference type="NCBIfam" id="NF005759">
    <property type="entry name" value="PRK07583.1"/>
    <property type="match status" value="1"/>
</dbReference>
<evidence type="ECO:0000259" key="3">
    <source>
        <dbReference type="Pfam" id="PF07969"/>
    </source>
</evidence>
<dbReference type="CDD" id="cd01293">
    <property type="entry name" value="Bact_CD"/>
    <property type="match status" value="1"/>
</dbReference>
<dbReference type="GO" id="GO:0046872">
    <property type="term" value="F:metal ion binding"/>
    <property type="evidence" value="ECO:0007669"/>
    <property type="project" value="UniProtKB-KW"/>
</dbReference>
<dbReference type="PANTHER" id="PTHR32027">
    <property type="entry name" value="CYTOSINE DEAMINASE"/>
    <property type="match status" value="1"/>
</dbReference>
<organism evidence="4">
    <name type="scientific">Planktothrix agardhii</name>
    <name type="common">Oscillatoria agardhii</name>
    <dbReference type="NCBI Taxonomy" id="1160"/>
    <lineage>
        <taxon>Bacteria</taxon>
        <taxon>Bacillati</taxon>
        <taxon>Cyanobacteriota</taxon>
        <taxon>Cyanophyceae</taxon>
        <taxon>Oscillatoriophycideae</taxon>
        <taxon>Oscillatoriales</taxon>
        <taxon>Microcoleaceae</taxon>
        <taxon>Planktothrix</taxon>
    </lineage>
</organism>
<feature type="domain" description="Amidohydrolase 3" evidence="3">
    <location>
        <begin position="209"/>
        <end position="422"/>
    </location>
</feature>